<comment type="caution">
    <text evidence="1">The sequence shown here is derived from an EMBL/GenBank/DDBJ whole genome shotgun (WGS) entry which is preliminary data.</text>
</comment>
<accession>A0ACC2C978</accession>
<proteinExistence type="predicted"/>
<protein>
    <submittedName>
        <fullName evidence="1">Uncharacterized protein</fullName>
    </submittedName>
</protein>
<keyword evidence="2" id="KW-1185">Reference proteome</keyword>
<dbReference type="Proteomes" id="UP001162992">
    <property type="component" value="Chromosome 11"/>
</dbReference>
<name>A0ACC2C978_DIPCM</name>
<evidence type="ECO:0000313" key="1">
    <source>
        <dbReference type="EMBL" id="KAJ7538560.1"/>
    </source>
</evidence>
<gene>
    <name evidence="1" type="ORF">O6H91_11G054200</name>
</gene>
<dbReference type="EMBL" id="CM055102">
    <property type="protein sequence ID" value="KAJ7538560.1"/>
    <property type="molecule type" value="Genomic_DNA"/>
</dbReference>
<reference evidence="2" key="1">
    <citation type="journal article" date="2024" name="Proc. Natl. Acad. Sci. U.S.A.">
        <title>Extraordinary preservation of gene collinearity over three hundred million years revealed in homosporous lycophytes.</title>
        <authorList>
            <person name="Li C."/>
            <person name="Wickell D."/>
            <person name="Kuo L.Y."/>
            <person name="Chen X."/>
            <person name="Nie B."/>
            <person name="Liao X."/>
            <person name="Peng D."/>
            <person name="Ji J."/>
            <person name="Jenkins J."/>
            <person name="Williams M."/>
            <person name="Shu S."/>
            <person name="Plott C."/>
            <person name="Barry K."/>
            <person name="Rajasekar S."/>
            <person name="Grimwood J."/>
            <person name="Han X."/>
            <person name="Sun S."/>
            <person name="Hou Z."/>
            <person name="He W."/>
            <person name="Dai G."/>
            <person name="Sun C."/>
            <person name="Schmutz J."/>
            <person name="Leebens-Mack J.H."/>
            <person name="Li F.W."/>
            <person name="Wang L."/>
        </authorList>
    </citation>
    <scope>NUCLEOTIDE SEQUENCE [LARGE SCALE GENOMIC DNA]</scope>
    <source>
        <strain evidence="2">cv. PW_Plant_1</strain>
    </source>
</reference>
<sequence>MAQSQGMAFAAPSASRSSASSKVQLWRPAKEVLQFLTECALPSPALALLESGSGSLLSESSSNQSLDASIDVKRAPPARWEPPVQMKVNLAPAGCADQTDGVASPQGRMDYVNLSTGTQISHQSLSGSNGMTSQLAPSQNSMPIDCGLPLHGSSAAGSSKMGESSILDSYESPKVDLAVCEAAPTTKCPETVSMPELTQEHASNAASKSVGLMENAKRVDSSAGIPGESKDAASEKDHPEPLDLLMNAIQVASGSSSATQKPVAVEKEVEAEKAVHHHSLGLQKVAYFVHGSVPIAQKRVRRRAKSSYKKSHNVRKEEKELIASNTVSETSLRKEQSPENEWFIGRDGKQAIPQERSLESILYGDAGPPIRSKRGRSQTLSSQYRDKVVSSTYKRSRSKSFKCATKIWTFA</sequence>
<organism evidence="1 2">
    <name type="scientific">Diphasiastrum complanatum</name>
    <name type="common">Issler's clubmoss</name>
    <name type="synonym">Lycopodium complanatum</name>
    <dbReference type="NCBI Taxonomy" id="34168"/>
    <lineage>
        <taxon>Eukaryota</taxon>
        <taxon>Viridiplantae</taxon>
        <taxon>Streptophyta</taxon>
        <taxon>Embryophyta</taxon>
        <taxon>Tracheophyta</taxon>
        <taxon>Lycopodiopsida</taxon>
        <taxon>Lycopodiales</taxon>
        <taxon>Lycopodiaceae</taxon>
        <taxon>Lycopodioideae</taxon>
        <taxon>Diphasiastrum</taxon>
    </lineage>
</organism>
<evidence type="ECO:0000313" key="2">
    <source>
        <dbReference type="Proteomes" id="UP001162992"/>
    </source>
</evidence>